<keyword evidence="2" id="KW-1185">Reference proteome</keyword>
<dbReference type="AlphaFoldDB" id="A0ABD1NTY4"/>
<name>A0ABD1NTY4_9LAMI</name>
<reference evidence="2" key="1">
    <citation type="submission" date="2024-07" db="EMBL/GenBank/DDBJ databases">
        <title>Two chromosome-level genome assemblies of Korean endemic species Abeliophyllum distichum and Forsythia ovata (Oleaceae).</title>
        <authorList>
            <person name="Jang H."/>
        </authorList>
    </citation>
    <scope>NUCLEOTIDE SEQUENCE [LARGE SCALE GENOMIC DNA]</scope>
</reference>
<dbReference type="EMBL" id="JBFOLK010000221">
    <property type="protein sequence ID" value="KAL2455071.1"/>
    <property type="molecule type" value="Genomic_DNA"/>
</dbReference>
<accession>A0ABD1NTY4</accession>
<comment type="caution">
    <text evidence="1">The sequence shown here is derived from an EMBL/GenBank/DDBJ whole genome shotgun (WGS) entry which is preliminary data.</text>
</comment>
<gene>
    <name evidence="1" type="ORF">Adt_47466</name>
</gene>
<proteinExistence type="predicted"/>
<evidence type="ECO:0000313" key="1">
    <source>
        <dbReference type="EMBL" id="KAL2455071.1"/>
    </source>
</evidence>
<protein>
    <submittedName>
        <fullName evidence="1">Uncharacterized protein</fullName>
    </submittedName>
</protein>
<sequence length="200" mass="23148">MQLEIRGIEPNEEERRASYFSGLFQINRAAPNIEDVDDNDFVDPPIRLRKTLNPDPFRACNESKNAKNFTSKLKEDERNCYNEKLNKIMSDIRLRQDQIMSQQIDLKCEVRTIRRFVDDKIAGFLEELKAKLDGKCSFDVTPGQIVLYKSLNTCIGFGLGDQQNIFDLLDVKFYTDDVMKQVEEIIKSAKESKHSDTVEV</sequence>
<dbReference type="Proteomes" id="UP001604336">
    <property type="component" value="Unassembled WGS sequence"/>
</dbReference>
<evidence type="ECO:0000313" key="2">
    <source>
        <dbReference type="Proteomes" id="UP001604336"/>
    </source>
</evidence>
<organism evidence="1 2">
    <name type="scientific">Abeliophyllum distichum</name>
    <dbReference type="NCBI Taxonomy" id="126358"/>
    <lineage>
        <taxon>Eukaryota</taxon>
        <taxon>Viridiplantae</taxon>
        <taxon>Streptophyta</taxon>
        <taxon>Embryophyta</taxon>
        <taxon>Tracheophyta</taxon>
        <taxon>Spermatophyta</taxon>
        <taxon>Magnoliopsida</taxon>
        <taxon>eudicotyledons</taxon>
        <taxon>Gunneridae</taxon>
        <taxon>Pentapetalae</taxon>
        <taxon>asterids</taxon>
        <taxon>lamiids</taxon>
        <taxon>Lamiales</taxon>
        <taxon>Oleaceae</taxon>
        <taxon>Forsythieae</taxon>
        <taxon>Abeliophyllum</taxon>
    </lineage>
</organism>